<gene>
    <name evidence="1" type="ORF">BN874_460074</name>
</gene>
<evidence type="ECO:0000313" key="1">
    <source>
        <dbReference type="EMBL" id="CDH46453.1"/>
    </source>
</evidence>
<organism evidence="1 2">
    <name type="scientific">Candidatus Contendobacter odensis Run_B_J11</name>
    <dbReference type="NCBI Taxonomy" id="1400861"/>
    <lineage>
        <taxon>Bacteria</taxon>
        <taxon>Pseudomonadati</taxon>
        <taxon>Pseudomonadota</taxon>
        <taxon>Gammaproteobacteria</taxon>
        <taxon>Candidatus Competibacteraceae</taxon>
        <taxon>Candidatus Contendibacter</taxon>
    </lineage>
</organism>
<dbReference type="RefSeq" id="WP_051497921.1">
    <property type="nucleotide sequence ID" value="NZ_CBTK010000261.1"/>
</dbReference>
<dbReference type="OrthoDB" id="459969at2"/>
<comment type="caution">
    <text evidence="1">The sequence shown here is derived from an EMBL/GenBank/DDBJ whole genome shotgun (WGS) entry which is preliminary data.</text>
</comment>
<dbReference type="EMBL" id="CBTK010000261">
    <property type="protein sequence ID" value="CDH46453.1"/>
    <property type="molecule type" value="Genomic_DNA"/>
</dbReference>
<dbReference type="InterPro" id="IPR036527">
    <property type="entry name" value="SCP2_sterol-bd_dom_sf"/>
</dbReference>
<reference evidence="1 2" key="1">
    <citation type="journal article" date="2014" name="ISME J.">
        <title>Candidatus Competibacter-lineage genomes retrieved from metagenomes reveal functional metabolic diversity.</title>
        <authorList>
            <person name="McIlroy S.J."/>
            <person name="Albertsen M."/>
            <person name="Andresen E.K."/>
            <person name="Saunders A.M."/>
            <person name="Kristiansen R."/>
            <person name="Stokholm-Bjerregaard M."/>
            <person name="Nielsen K.L."/>
            <person name="Nielsen P.H."/>
        </authorList>
    </citation>
    <scope>NUCLEOTIDE SEQUENCE [LARGE SCALE GENOMIC DNA]</scope>
    <source>
        <strain evidence="1 2">Run_B_J11</strain>
    </source>
</reference>
<sequence length="161" mass="18628">MSRIESCRLVAVKEPLEKDITMQVFSEAWMHEYARLWNAEQAMVRELIRQRFNAVIGYGFLDQRKPHGILRVAHGIAKQANHYDDCELNWDLRAAPSDWAQWLGQGFNLSNLLVAVGTQRLQVWKGDHRQILRKPPLVNALLRAFALMTQVRVGELLTHDD</sequence>
<proteinExistence type="predicted"/>
<dbReference type="Proteomes" id="UP000019184">
    <property type="component" value="Unassembled WGS sequence"/>
</dbReference>
<keyword evidence="2" id="KW-1185">Reference proteome</keyword>
<protein>
    <submittedName>
        <fullName evidence="1">Uncharacterized protein</fullName>
    </submittedName>
</protein>
<name>A0A7U7GE20_9GAMM</name>
<dbReference type="SUPFAM" id="SSF55718">
    <property type="entry name" value="SCP-like"/>
    <property type="match status" value="1"/>
</dbReference>
<evidence type="ECO:0000313" key="2">
    <source>
        <dbReference type="Proteomes" id="UP000019184"/>
    </source>
</evidence>
<dbReference type="AlphaFoldDB" id="A0A7U7GE20"/>
<accession>A0A7U7GE20</accession>